<keyword evidence="3" id="KW-1185">Reference proteome</keyword>
<evidence type="ECO:0000313" key="1">
    <source>
        <dbReference type="EMBL" id="SBT18550.1"/>
    </source>
</evidence>
<name>A0A1C3JU30_9GAMM</name>
<evidence type="ECO:0000313" key="4">
    <source>
        <dbReference type="Proteomes" id="UP000092871"/>
    </source>
</evidence>
<organism evidence="1 4">
    <name type="scientific">Marinomonas gallaica</name>
    <dbReference type="NCBI Taxonomy" id="1806667"/>
    <lineage>
        <taxon>Bacteria</taxon>
        <taxon>Pseudomonadati</taxon>
        <taxon>Pseudomonadota</taxon>
        <taxon>Gammaproteobacteria</taxon>
        <taxon>Oceanospirillales</taxon>
        <taxon>Oceanospirillaceae</taxon>
        <taxon>Marinomonas</taxon>
    </lineage>
</organism>
<sequence length="134" mass="15210">MNELTHILKSLAYSLTVVQTSSKCVASLAKRHDLRPELERLQKGLKRHRSSGYDLETKKVPTESTLLNLLDRIRVSEIKLTDLQKQCGMLTVLEKNALLDLITHILNEMDNRARAAKEILSEMSKKGINLEDLS</sequence>
<proteinExistence type="predicted"/>
<reference evidence="1 4" key="2">
    <citation type="submission" date="2016-06" db="EMBL/GenBank/DDBJ databases">
        <authorList>
            <person name="Kjaerup R.B."/>
            <person name="Dalgaard T.S."/>
            <person name="Juul-Madsen H.R."/>
        </authorList>
    </citation>
    <scope>NUCLEOTIDE SEQUENCE [LARGE SCALE GENOMIC DNA]</scope>
    <source>
        <strain evidence="1 4">CECT 5115</strain>
    </source>
</reference>
<evidence type="ECO:0000313" key="3">
    <source>
        <dbReference type="Proteomes" id="UP000092840"/>
    </source>
</evidence>
<accession>A0A1C3JU30</accession>
<dbReference type="AlphaFoldDB" id="A0A1C3JU30"/>
<reference evidence="2 3" key="1">
    <citation type="submission" date="2016-06" db="EMBL/GenBank/DDBJ databases">
        <authorList>
            <person name="Rodrigo-Torres L."/>
            <person name="Arahal D.R."/>
        </authorList>
    </citation>
    <scope>NUCLEOTIDE SEQUENCE [LARGE SCALE GENOMIC DNA]</scope>
    <source>
        <strain evidence="2 3">CECT 5116</strain>
    </source>
</reference>
<dbReference type="EMBL" id="FLRA01000023">
    <property type="protein sequence ID" value="SBT18550.1"/>
    <property type="molecule type" value="Genomic_DNA"/>
</dbReference>
<protein>
    <submittedName>
        <fullName evidence="1">Uncharacterized protein</fullName>
    </submittedName>
</protein>
<gene>
    <name evidence="1" type="ORF">MGA5115_02697</name>
    <name evidence="2" type="ORF">MGA5116_02101</name>
</gene>
<dbReference type="OrthoDB" id="6106534at2"/>
<dbReference type="Proteomes" id="UP000092871">
    <property type="component" value="Unassembled WGS sequence"/>
</dbReference>
<dbReference type="Proteomes" id="UP000092840">
    <property type="component" value="Unassembled WGS sequence"/>
</dbReference>
<dbReference type="RefSeq" id="WP_067037411.1">
    <property type="nucleotide sequence ID" value="NZ_CP187511.1"/>
</dbReference>
<dbReference type="EMBL" id="FLRB01000013">
    <property type="protein sequence ID" value="SBT21505.1"/>
    <property type="molecule type" value="Genomic_DNA"/>
</dbReference>
<evidence type="ECO:0000313" key="2">
    <source>
        <dbReference type="EMBL" id="SBT21505.1"/>
    </source>
</evidence>